<proteinExistence type="predicted"/>
<evidence type="ECO:0000256" key="5">
    <source>
        <dbReference type="ARBA" id="ARBA00022833"/>
    </source>
</evidence>
<evidence type="ECO:0000256" key="4">
    <source>
        <dbReference type="ARBA" id="ARBA00022771"/>
    </source>
</evidence>
<keyword evidence="3" id="KW-0677">Repeat</keyword>
<keyword evidence="5" id="KW-0862">Zinc</keyword>
<evidence type="ECO:0000313" key="10">
    <source>
        <dbReference type="Proteomes" id="UP001434883"/>
    </source>
</evidence>
<dbReference type="SUPFAM" id="SSF57667">
    <property type="entry name" value="beta-beta-alpha zinc fingers"/>
    <property type="match status" value="2"/>
</dbReference>
<gene>
    <name evidence="9" type="ORF">XENOCAPTIV_019139</name>
</gene>
<name>A0ABV0QJ28_9TELE</name>
<dbReference type="Gene3D" id="3.30.160.60">
    <property type="entry name" value="Classic Zinc Finger"/>
    <property type="match status" value="3"/>
</dbReference>
<dbReference type="PANTHER" id="PTHR24394">
    <property type="entry name" value="ZINC FINGER PROTEIN"/>
    <property type="match status" value="1"/>
</dbReference>
<dbReference type="InterPro" id="IPR013087">
    <property type="entry name" value="Znf_C2H2_type"/>
</dbReference>
<feature type="domain" description="C2H2-type" evidence="8">
    <location>
        <begin position="18"/>
        <end position="45"/>
    </location>
</feature>
<accession>A0ABV0QJ28</accession>
<dbReference type="InterPro" id="IPR036236">
    <property type="entry name" value="Znf_C2H2_sf"/>
</dbReference>
<feature type="domain" description="C2H2-type" evidence="8">
    <location>
        <begin position="71"/>
        <end position="98"/>
    </location>
</feature>
<evidence type="ECO:0000256" key="3">
    <source>
        <dbReference type="ARBA" id="ARBA00022737"/>
    </source>
</evidence>
<comment type="subcellular location">
    <subcellularLocation>
        <location evidence="1">Nucleus</location>
    </subcellularLocation>
</comment>
<dbReference type="Proteomes" id="UP001434883">
    <property type="component" value="Unassembled WGS sequence"/>
</dbReference>
<sequence length="333" mass="37083">GASSPSEDQSPIRTKDLHICSLCGEIFLDLSTLEDHLKTHEVAENLPLCSPSTDTLRTSSSPRASKKKRNHCCSICSRSFLKPCLLREHMMVHIREGQLADPADKVIQNLPGRSLDGFTRILAPHEDWRSEEECDEGGGRGRCKPTGKCERWRETELILKTAAKYFTAAASSSSRSDFISLMLCFLCFSASNQETPPPLTTSSYLNSDLLLVTMATRVAGPQKKTNASSVRKRTSAFSFLPILLPVIQISQKSLTHTGVRYQCPLCSKSFSRALELTYHIDVHSDKNPYFCSICKKNLSGARIFRKHMRKHESDKPQMGAATMEAEVELAETV</sequence>
<evidence type="ECO:0000313" key="9">
    <source>
        <dbReference type="EMBL" id="MEQ2195836.1"/>
    </source>
</evidence>
<reference evidence="9 10" key="1">
    <citation type="submission" date="2021-06" db="EMBL/GenBank/DDBJ databases">
        <authorList>
            <person name="Palmer J.M."/>
        </authorList>
    </citation>
    <scope>NUCLEOTIDE SEQUENCE [LARGE SCALE GENOMIC DNA]</scope>
    <source>
        <strain evidence="9 10">XC_2019</strain>
        <tissue evidence="9">Muscle</tissue>
    </source>
</reference>
<feature type="non-terminal residue" evidence="9">
    <location>
        <position position="1"/>
    </location>
</feature>
<keyword evidence="4 7" id="KW-0863">Zinc-finger</keyword>
<keyword evidence="10" id="KW-1185">Reference proteome</keyword>
<dbReference type="Pfam" id="PF00096">
    <property type="entry name" value="zf-C2H2"/>
    <property type="match status" value="1"/>
</dbReference>
<protein>
    <recommendedName>
        <fullName evidence="8">C2H2-type domain-containing protein</fullName>
    </recommendedName>
</protein>
<dbReference type="PANTHER" id="PTHR24394:SF29">
    <property type="entry name" value="MYONEURIN"/>
    <property type="match status" value="1"/>
</dbReference>
<evidence type="ECO:0000256" key="7">
    <source>
        <dbReference type="PROSITE-ProRule" id="PRU00042"/>
    </source>
</evidence>
<keyword evidence="6" id="KW-0539">Nucleus</keyword>
<evidence type="ECO:0000259" key="8">
    <source>
        <dbReference type="PROSITE" id="PS50157"/>
    </source>
</evidence>
<dbReference type="PROSITE" id="PS50157">
    <property type="entry name" value="ZINC_FINGER_C2H2_2"/>
    <property type="match status" value="4"/>
</dbReference>
<evidence type="ECO:0000256" key="1">
    <source>
        <dbReference type="ARBA" id="ARBA00004123"/>
    </source>
</evidence>
<feature type="domain" description="C2H2-type" evidence="8">
    <location>
        <begin position="289"/>
        <end position="316"/>
    </location>
</feature>
<evidence type="ECO:0000256" key="2">
    <source>
        <dbReference type="ARBA" id="ARBA00022723"/>
    </source>
</evidence>
<comment type="caution">
    <text evidence="9">The sequence shown here is derived from an EMBL/GenBank/DDBJ whole genome shotgun (WGS) entry which is preliminary data.</text>
</comment>
<evidence type="ECO:0000256" key="6">
    <source>
        <dbReference type="ARBA" id="ARBA00023242"/>
    </source>
</evidence>
<keyword evidence="2" id="KW-0479">Metal-binding</keyword>
<feature type="domain" description="C2H2-type" evidence="8">
    <location>
        <begin position="261"/>
        <end position="288"/>
    </location>
</feature>
<dbReference type="PROSITE" id="PS00028">
    <property type="entry name" value="ZINC_FINGER_C2H2_1"/>
    <property type="match status" value="4"/>
</dbReference>
<dbReference type="SMART" id="SM00355">
    <property type="entry name" value="ZnF_C2H2"/>
    <property type="match status" value="4"/>
</dbReference>
<dbReference type="EMBL" id="JAHRIN010012448">
    <property type="protein sequence ID" value="MEQ2195836.1"/>
    <property type="molecule type" value="Genomic_DNA"/>
</dbReference>
<organism evidence="9 10">
    <name type="scientific">Xenoophorus captivus</name>
    <dbReference type="NCBI Taxonomy" id="1517983"/>
    <lineage>
        <taxon>Eukaryota</taxon>
        <taxon>Metazoa</taxon>
        <taxon>Chordata</taxon>
        <taxon>Craniata</taxon>
        <taxon>Vertebrata</taxon>
        <taxon>Euteleostomi</taxon>
        <taxon>Actinopterygii</taxon>
        <taxon>Neopterygii</taxon>
        <taxon>Teleostei</taxon>
        <taxon>Neoteleostei</taxon>
        <taxon>Acanthomorphata</taxon>
        <taxon>Ovalentaria</taxon>
        <taxon>Atherinomorphae</taxon>
        <taxon>Cyprinodontiformes</taxon>
        <taxon>Goodeidae</taxon>
        <taxon>Xenoophorus</taxon>
    </lineage>
</organism>